<proteinExistence type="predicted"/>
<organism evidence="2 3">
    <name type="scientific">Pseudocercospora musae</name>
    <dbReference type="NCBI Taxonomy" id="113226"/>
    <lineage>
        <taxon>Eukaryota</taxon>
        <taxon>Fungi</taxon>
        <taxon>Dikarya</taxon>
        <taxon>Ascomycota</taxon>
        <taxon>Pezizomycotina</taxon>
        <taxon>Dothideomycetes</taxon>
        <taxon>Dothideomycetidae</taxon>
        <taxon>Mycosphaerellales</taxon>
        <taxon>Mycosphaerellaceae</taxon>
        <taxon>Pseudocercospora</taxon>
    </lineage>
</organism>
<feature type="region of interest" description="Disordered" evidence="1">
    <location>
        <begin position="123"/>
        <end position="155"/>
    </location>
</feature>
<evidence type="ECO:0000256" key="1">
    <source>
        <dbReference type="SAM" id="MobiDB-lite"/>
    </source>
</evidence>
<dbReference type="AlphaFoldDB" id="A0A139HF80"/>
<keyword evidence="3" id="KW-1185">Reference proteome</keyword>
<gene>
    <name evidence="2" type="ORF">AC579_6767</name>
</gene>
<accession>A0A139HF80</accession>
<dbReference type="EMBL" id="LFZO01000665">
    <property type="protein sequence ID" value="KXT01103.1"/>
    <property type="molecule type" value="Genomic_DNA"/>
</dbReference>
<feature type="compositionally biased region" description="Basic and acidic residues" evidence="1">
    <location>
        <begin position="138"/>
        <end position="155"/>
    </location>
</feature>
<sequence length="155" mass="17225">MALFRGLRPTLFKHKDPSWTMAPITMITYTNPAFFVHQSQKLQALLAKVVQESSSATGPEAAIDFLQLTEILAALLDEAQLYSILSPNELGRRQSHVHDFMSKFETIESAVGDWNLRVASDVPATSRKRGRASTSENEASKSSRARSNEQERSCA</sequence>
<evidence type="ECO:0000313" key="2">
    <source>
        <dbReference type="EMBL" id="KXT01103.1"/>
    </source>
</evidence>
<name>A0A139HF80_9PEZI</name>
<protein>
    <submittedName>
        <fullName evidence="2">Uncharacterized protein</fullName>
    </submittedName>
</protein>
<dbReference type="Proteomes" id="UP000073492">
    <property type="component" value="Unassembled WGS sequence"/>
</dbReference>
<comment type="caution">
    <text evidence="2">The sequence shown here is derived from an EMBL/GenBank/DDBJ whole genome shotgun (WGS) entry which is preliminary data.</text>
</comment>
<evidence type="ECO:0000313" key="3">
    <source>
        <dbReference type="Proteomes" id="UP000073492"/>
    </source>
</evidence>
<reference evidence="2 3" key="1">
    <citation type="submission" date="2015-07" db="EMBL/GenBank/DDBJ databases">
        <title>Comparative genomics of the Sigatoka disease complex on banana suggests a link between parallel evolutionary changes in Pseudocercospora fijiensis and Pseudocercospora eumusae and increased virulence on the banana host.</title>
        <authorList>
            <person name="Chang T.-C."/>
            <person name="Salvucci A."/>
            <person name="Crous P.W."/>
            <person name="Stergiopoulos I."/>
        </authorList>
    </citation>
    <scope>NUCLEOTIDE SEQUENCE [LARGE SCALE GENOMIC DNA]</scope>
    <source>
        <strain evidence="2 3">CBS 116634</strain>
    </source>
</reference>
<dbReference type="OrthoDB" id="3899490at2759"/>